<name>G4NK19_PYRO7</name>
<protein>
    <submittedName>
        <fullName evidence="1">Uncharacterized protein</fullName>
    </submittedName>
</protein>
<dbReference type="AlphaFoldDB" id="G4NK19"/>
<evidence type="ECO:0000313" key="2">
    <source>
        <dbReference type="Proteomes" id="UP000009058"/>
    </source>
</evidence>
<reference evidence="1 2" key="1">
    <citation type="journal article" date="2005" name="Nature">
        <title>The genome sequence of the rice blast fungus Magnaporthe grisea.</title>
        <authorList>
            <person name="Dean R.A."/>
            <person name="Talbot N.J."/>
            <person name="Ebbole D.J."/>
            <person name="Farman M.L."/>
            <person name="Mitchell T.K."/>
            <person name="Orbach M.J."/>
            <person name="Thon M."/>
            <person name="Kulkarni R."/>
            <person name="Xu J.R."/>
            <person name="Pan H."/>
            <person name="Read N.D."/>
            <person name="Lee Y.H."/>
            <person name="Carbone I."/>
            <person name="Brown D."/>
            <person name="Oh Y.Y."/>
            <person name="Donofrio N."/>
            <person name="Jeong J.S."/>
            <person name="Soanes D.M."/>
            <person name="Djonovic S."/>
            <person name="Kolomiets E."/>
            <person name="Rehmeyer C."/>
            <person name="Li W."/>
            <person name="Harding M."/>
            <person name="Kim S."/>
            <person name="Lebrun M.H."/>
            <person name="Bohnert H."/>
            <person name="Coughlan S."/>
            <person name="Butler J."/>
            <person name="Calvo S."/>
            <person name="Ma L.J."/>
            <person name="Nicol R."/>
            <person name="Purcell S."/>
            <person name="Nusbaum C."/>
            <person name="Galagan J.E."/>
            <person name="Birren B.W."/>
        </authorList>
    </citation>
    <scope>NUCLEOTIDE SEQUENCE [LARGE SCALE GENOMIC DNA]</scope>
    <source>
        <strain evidence="2">70-15 / ATCC MYA-4617 / FGSC 8958</strain>
    </source>
</reference>
<proteinExistence type="predicted"/>
<organism evidence="1 2">
    <name type="scientific">Pyricularia oryzae (strain 70-15 / ATCC MYA-4617 / FGSC 8958)</name>
    <name type="common">Rice blast fungus</name>
    <name type="synonym">Magnaporthe oryzae</name>
    <dbReference type="NCBI Taxonomy" id="242507"/>
    <lineage>
        <taxon>Eukaryota</taxon>
        <taxon>Fungi</taxon>
        <taxon>Dikarya</taxon>
        <taxon>Ascomycota</taxon>
        <taxon>Pezizomycotina</taxon>
        <taxon>Sordariomycetes</taxon>
        <taxon>Sordariomycetidae</taxon>
        <taxon>Magnaporthales</taxon>
        <taxon>Pyriculariaceae</taxon>
        <taxon>Pyricularia</taxon>
    </lineage>
</organism>
<dbReference type="VEuPathDB" id="FungiDB:MGG_15450"/>
<reference key="2">
    <citation type="submission" date="2011-05" db="EMBL/GenBank/DDBJ databases">
        <title>The Genome Sequence of Magnaporthe oryzae 70-15.</title>
        <authorList>
            <consortium name="The Broad Institute Genome Sequencing Platform"/>
            <person name="Ma L.-J."/>
            <person name="Dead R."/>
            <person name="Young S.K."/>
            <person name="Zeng Q."/>
            <person name="Gargeya S."/>
            <person name="Fitzgerald M."/>
            <person name="Haas B."/>
            <person name="Abouelleil A."/>
            <person name="Alvarado L."/>
            <person name="Arachchi H.M."/>
            <person name="Berlin A."/>
            <person name="Brown A."/>
            <person name="Chapman S.B."/>
            <person name="Chen Z."/>
            <person name="Dunbar C."/>
            <person name="Freedman E."/>
            <person name="Gearin G."/>
            <person name="Gellesch M."/>
            <person name="Goldberg J."/>
            <person name="Griggs A."/>
            <person name="Gujja S."/>
            <person name="Heiman D."/>
            <person name="Howarth C."/>
            <person name="Larson L."/>
            <person name="Lui A."/>
            <person name="MacDonald P.J.P."/>
            <person name="Mehta T."/>
            <person name="Montmayeur A."/>
            <person name="Murphy C."/>
            <person name="Neiman D."/>
            <person name="Pearson M."/>
            <person name="Priest M."/>
            <person name="Roberts A."/>
            <person name="Saif S."/>
            <person name="Shea T."/>
            <person name="Shenoy N."/>
            <person name="Sisk P."/>
            <person name="Stolte C."/>
            <person name="Sykes S."/>
            <person name="Yandava C."/>
            <person name="Wortman J."/>
            <person name="Nusbaum C."/>
            <person name="Birren B."/>
        </authorList>
    </citation>
    <scope>NUCLEOTIDE SEQUENCE</scope>
    <source>
        <strain>70-15</strain>
    </source>
</reference>
<accession>G4NK19</accession>
<dbReference type="GeneID" id="12987399"/>
<dbReference type="Proteomes" id="UP000009058">
    <property type="component" value="Chromosome 7"/>
</dbReference>
<gene>
    <name evidence="1" type="ORF">MGG_15450</name>
</gene>
<sequence length="113" mass="13137">MPSPSSLDNMIESVLKRIAKKKDLGNNIKNGSPVSKYAQKGQLRARIIFCNAGFKGYVERKGRSLQRHKRVYAIVLELNKFRINMNQLFDQNLNEIVRRLYWLFKTEKAPPLS</sequence>
<evidence type="ECO:0000313" key="1">
    <source>
        <dbReference type="EMBL" id="EHA45787.1"/>
    </source>
</evidence>
<dbReference type="RefSeq" id="XP_003720530.1">
    <property type="nucleotide sequence ID" value="XM_003720482.1"/>
</dbReference>
<keyword evidence="2" id="KW-1185">Reference proteome</keyword>
<dbReference type="HOGENOM" id="CLU_2134023_0_0_1"/>
<dbReference type="InParanoid" id="G4NK19"/>
<dbReference type="EMBL" id="CM001237">
    <property type="protein sequence ID" value="EHA45787.1"/>
    <property type="molecule type" value="Genomic_DNA"/>
</dbReference>
<dbReference type="KEGG" id="mgr:MGG_15450"/>